<name>A0ABD1XS58_9MARC</name>
<protein>
    <submittedName>
        <fullName evidence="2">Uncharacterized protein</fullName>
    </submittedName>
</protein>
<comment type="caution">
    <text evidence="2">The sequence shown here is derived from an EMBL/GenBank/DDBJ whole genome shotgun (WGS) entry which is preliminary data.</text>
</comment>
<accession>A0ABD1XS58</accession>
<reference evidence="2 3" key="1">
    <citation type="submission" date="2024-09" db="EMBL/GenBank/DDBJ databases">
        <title>Chromosome-scale assembly of Riccia fluitans.</title>
        <authorList>
            <person name="Paukszto L."/>
            <person name="Sawicki J."/>
            <person name="Karawczyk K."/>
            <person name="Piernik-Szablinska J."/>
            <person name="Szczecinska M."/>
            <person name="Mazdziarz M."/>
        </authorList>
    </citation>
    <scope>NUCLEOTIDE SEQUENCE [LARGE SCALE GENOMIC DNA]</scope>
    <source>
        <strain evidence="2">Rf_01</strain>
        <tissue evidence="2">Aerial parts of the thallus</tissue>
    </source>
</reference>
<proteinExistence type="predicted"/>
<keyword evidence="3" id="KW-1185">Reference proteome</keyword>
<feature type="region of interest" description="Disordered" evidence="1">
    <location>
        <begin position="1"/>
        <end position="27"/>
    </location>
</feature>
<evidence type="ECO:0000313" key="2">
    <source>
        <dbReference type="EMBL" id="KAL2611790.1"/>
    </source>
</evidence>
<organism evidence="2 3">
    <name type="scientific">Riccia fluitans</name>
    <dbReference type="NCBI Taxonomy" id="41844"/>
    <lineage>
        <taxon>Eukaryota</taxon>
        <taxon>Viridiplantae</taxon>
        <taxon>Streptophyta</taxon>
        <taxon>Embryophyta</taxon>
        <taxon>Marchantiophyta</taxon>
        <taxon>Marchantiopsida</taxon>
        <taxon>Marchantiidae</taxon>
        <taxon>Marchantiales</taxon>
        <taxon>Ricciaceae</taxon>
        <taxon>Riccia</taxon>
    </lineage>
</organism>
<dbReference type="EMBL" id="JBHFFA010000007">
    <property type="protein sequence ID" value="KAL2611790.1"/>
    <property type="molecule type" value="Genomic_DNA"/>
</dbReference>
<feature type="region of interest" description="Disordered" evidence="1">
    <location>
        <begin position="56"/>
        <end position="79"/>
    </location>
</feature>
<dbReference type="AlphaFoldDB" id="A0ABD1XS58"/>
<sequence>MSGGNQKMLCPSTRKVLRDVAPPMEGESEPEKLFHRISSYSSFFSLLNVLGIGPLNRSMPSSKVRSSERSPKVAATTPL</sequence>
<dbReference type="Proteomes" id="UP001605036">
    <property type="component" value="Unassembled WGS sequence"/>
</dbReference>
<gene>
    <name evidence="2" type="ORF">R1flu_023482</name>
</gene>
<evidence type="ECO:0000256" key="1">
    <source>
        <dbReference type="SAM" id="MobiDB-lite"/>
    </source>
</evidence>
<evidence type="ECO:0000313" key="3">
    <source>
        <dbReference type="Proteomes" id="UP001605036"/>
    </source>
</evidence>